<protein>
    <submittedName>
        <fullName evidence="2">Uncharacterized protein</fullName>
    </submittedName>
</protein>
<evidence type="ECO:0000313" key="2">
    <source>
        <dbReference type="EMBL" id="KAF2124008.1"/>
    </source>
</evidence>
<organism evidence="2 3">
    <name type="scientific">Dothidotthia symphoricarpi CBS 119687</name>
    <dbReference type="NCBI Taxonomy" id="1392245"/>
    <lineage>
        <taxon>Eukaryota</taxon>
        <taxon>Fungi</taxon>
        <taxon>Dikarya</taxon>
        <taxon>Ascomycota</taxon>
        <taxon>Pezizomycotina</taxon>
        <taxon>Dothideomycetes</taxon>
        <taxon>Pleosporomycetidae</taxon>
        <taxon>Pleosporales</taxon>
        <taxon>Dothidotthiaceae</taxon>
        <taxon>Dothidotthia</taxon>
    </lineage>
</organism>
<dbReference type="EMBL" id="ML977521">
    <property type="protein sequence ID" value="KAF2124008.1"/>
    <property type="molecule type" value="Genomic_DNA"/>
</dbReference>
<feature type="region of interest" description="Disordered" evidence="1">
    <location>
        <begin position="1"/>
        <end position="79"/>
    </location>
</feature>
<dbReference type="GeneID" id="54409674"/>
<proteinExistence type="predicted"/>
<name>A0A6A5ZZZ2_9PLEO</name>
<dbReference type="Proteomes" id="UP000799771">
    <property type="component" value="Unassembled WGS sequence"/>
</dbReference>
<evidence type="ECO:0000313" key="3">
    <source>
        <dbReference type="Proteomes" id="UP000799771"/>
    </source>
</evidence>
<feature type="compositionally biased region" description="Basic and acidic residues" evidence="1">
    <location>
        <begin position="16"/>
        <end position="37"/>
    </location>
</feature>
<dbReference type="RefSeq" id="XP_033518401.1">
    <property type="nucleotide sequence ID" value="XM_033669242.1"/>
</dbReference>
<dbReference type="OrthoDB" id="5397183at2759"/>
<accession>A0A6A5ZZZ2</accession>
<gene>
    <name evidence="2" type="ORF">P153DRAFT_371309</name>
</gene>
<keyword evidence="3" id="KW-1185">Reference proteome</keyword>
<evidence type="ECO:0000256" key="1">
    <source>
        <dbReference type="SAM" id="MobiDB-lite"/>
    </source>
</evidence>
<sequence>MPERLPSKPTRKRRKQAGDEHATKDRMTDADSRDGLKQRYVSEGFRVTKATGRRPASRAKTSTVEVSQPPSAPTCSPQSIFNEDLVPDNTQNVDFYCVSHGVAENRHRADPKDYSQDTLVASTSRTNADMMSFDLNANHHDTNDHTHLDFSWPNYQGDDSIFSGDEFNDDLDDEDLMKLSSDVEDSSGRHAKDRLSGISANSPIVVDEPGSPGHTKKKFVSPVTLTTRLLAATGDARSIEDRKPIVRSPFPSPVRDRSPIIGLSSNMLLKTCFRIGEAINQGHLASKAGKHVMLELYARVLSSERDDAKQDFVLCDLFHAKPPYIKAVYDATIWKQVQLFNYDSQRLLQEGRICRCMGKMKCEKKEWVMTVSNVWEATWEDIQWVEGIVNA</sequence>
<reference evidence="2" key="1">
    <citation type="journal article" date="2020" name="Stud. Mycol.">
        <title>101 Dothideomycetes genomes: a test case for predicting lifestyles and emergence of pathogens.</title>
        <authorList>
            <person name="Haridas S."/>
            <person name="Albert R."/>
            <person name="Binder M."/>
            <person name="Bloem J."/>
            <person name="Labutti K."/>
            <person name="Salamov A."/>
            <person name="Andreopoulos B."/>
            <person name="Baker S."/>
            <person name="Barry K."/>
            <person name="Bills G."/>
            <person name="Bluhm B."/>
            <person name="Cannon C."/>
            <person name="Castanera R."/>
            <person name="Culley D."/>
            <person name="Daum C."/>
            <person name="Ezra D."/>
            <person name="Gonzalez J."/>
            <person name="Henrissat B."/>
            <person name="Kuo A."/>
            <person name="Liang C."/>
            <person name="Lipzen A."/>
            <person name="Lutzoni F."/>
            <person name="Magnuson J."/>
            <person name="Mondo S."/>
            <person name="Nolan M."/>
            <person name="Ohm R."/>
            <person name="Pangilinan J."/>
            <person name="Park H.-J."/>
            <person name="Ramirez L."/>
            <person name="Alfaro M."/>
            <person name="Sun H."/>
            <person name="Tritt A."/>
            <person name="Yoshinaga Y."/>
            <person name="Zwiers L.-H."/>
            <person name="Turgeon B."/>
            <person name="Goodwin S."/>
            <person name="Spatafora J."/>
            <person name="Crous P."/>
            <person name="Grigoriev I."/>
        </authorList>
    </citation>
    <scope>NUCLEOTIDE SEQUENCE</scope>
    <source>
        <strain evidence="2">CBS 119687</strain>
    </source>
</reference>
<feature type="compositionally biased region" description="Polar residues" evidence="1">
    <location>
        <begin position="59"/>
        <end position="79"/>
    </location>
</feature>
<dbReference type="AlphaFoldDB" id="A0A6A5ZZZ2"/>